<evidence type="ECO:0000313" key="3">
    <source>
        <dbReference type="Proteomes" id="UP000000600"/>
    </source>
</evidence>
<proteinExistence type="predicted"/>
<dbReference type="AlphaFoldDB" id="A0C472"/>
<dbReference type="OMA" id="RYFCDIQ"/>
<dbReference type="GeneID" id="5018769"/>
<evidence type="ECO:0000256" key="1">
    <source>
        <dbReference type="SAM" id="Coils"/>
    </source>
</evidence>
<dbReference type="OrthoDB" id="306613at2759"/>
<dbReference type="RefSeq" id="XP_001432986.1">
    <property type="nucleotide sequence ID" value="XM_001432949.1"/>
</dbReference>
<feature type="coiled-coil region" evidence="1">
    <location>
        <begin position="23"/>
        <end position="57"/>
    </location>
</feature>
<reference evidence="2 3" key="1">
    <citation type="journal article" date="2006" name="Nature">
        <title>Global trends of whole-genome duplications revealed by the ciliate Paramecium tetraurelia.</title>
        <authorList>
            <consortium name="Genoscope"/>
            <person name="Aury J.-M."/>
            <person name="Jaillon O."/>
            <person name="Duret L."/>
            <person name="Noel B."/>
            <person name="Jubin C."/>
            <person name="Porcel B.M."/>
            <person name="Segurens B."/>
            <person name="Daubin V."/>
            <person name="Anthouard V."/>
            <person name="Aiach N."/>
            <person name="Arnaiz O."/>
            <person name="Billaut A."/>
            <person name="Beisson J."/>
            <person name="Blanc I."/>
            <person name="Bouhouche K."/>
            <person name="Camara F."/>
            <person name="Duharcourt S."/>
            <person name="Guigo R."/>
            <person name="Gogendeau D."/>
            <person name="Katinka M."/>
            <person name="Keller A.-M."/>
            <person name="Kissmehl R."/>
            <person name="Klotz C."/>
            <person name="Koll F."/>
            <person name="Le Moue A."/>
            <person name="Lepere C."/>
            <person name="Malinsky S."/>
            <person name="Nowacki M."/>
            <person name="Nowak J.K."/>
            <person name="Plattner H."/>
            <person name="Poulain J."/>
            <person name="Ruiz F."/>
            <person name="Serrano V."/>
            <person name="Zagulski M."/>
            <person name="Dessen P."/>
            <person name="Betermier M."/>
            <person name="Weissenbach J."/>
            <person name="Scarpelli C."/>
            <person name="Schachter V."/>
            <person name="Sperling L."/>
            <person name="Meyer E."/>
            <person name="Cohen J."/>
            <person name="Wincker P."/>
        </authorList>
    </citation>
    <scope>NUCLEOTIDE SEQUENCE [LARGE SCALE GENOMIC DNA]</scope>
    <source>
        <strain evidence="2 3">Stock d4-2</strain>
    </source>
</reference>
<sequence>MSEDDQVLGKMDQQSYKIVKEQNEQIQVTITEKNDQIEKLQAIQRELISRIEEMSKDLVNQDEQKIVLEKSIEKIRSEDESKQFKLKDQLIQFEQRYTEQEKLNEISFNQQKFREPNRYFCDVQKCKDGKNQLKVLFHPDFKIIKLSTDIQQKSMNFIAYLENNDISHVIQQKFQTDSKNNKVIQGNEVTLKIE</sequence>
<dbReference type="KEGG" id="ptm:GSPATT00035069001"/>
<organism evidence="2 3">
    <name type="scientific">Paramecium tetraurelia</name>
    <dbReference type="NCBI Taxonomy" id="5888"/>
    <lineage>
        <taxon>Eukaryota</taxon>
        <taxon>Sar</taxon>
        <taxon>Alveolata</taxon>
        <taxon>Ciliophora</taxon>
        <taxon>Intramacronucleata</taxon>
        <taxon>Oligohymenophorea</taxon>
        <taxon>Peniculida</taxon>
        <taxon>Parameciidae</taxon>
        <taxon>Paramecium</taxon>
    </lineage>
</organism>
<gene>
    <name evidence="2" type="ORF">GSPATT00035069001</name>
</gene>
<keyword evidence="1" id="KW-0175">Coiled coil</keyword>
<dbReference type="EMBL" id="CT868040">
    <property type="protein sequence ID" value="CAK65589.1"/>
    <property type="molecule type" value="Genomic_DNA"/>
</dbReference>
<protein>
    <submittedName>
        <fullName evidence="2">Uncharacterized protein</fullName>
    </submittedName>
</protein>
<dbReference type="HOGENOM" id="CLU_1404950_0_0_1"/>
<dbReference type="Proteomes" id="UP000000600">
    <property type="component" value="Unassembled WGS sequence"/>
</dbReference>
<dbReference type="InParanoid" id="A0C472"/>
<evidence type="ECO:0000313" key="2">
    <source>
        <dbReference type="EMBL" id="CAK65589.1"/>
    </source>
</evidence>
<keyword evidence="3" id="KW-1185">Reference proteome</keyword>
<name>A0C472_PARTE</name>
<accession>A0C472</accession>